<evidence type="ECO:0000313" key="3">
    <source>
        <dbReference type="Proteomes" id="UP000006852"/>
    </source>
</evidence>
<dbReference type="GeneID" id="302999834"/>
<feature type="domain" description="N-acetyltransferase" evidence="1">
    <location>
        <begin position="157"/>
        <end position="309"/>
    </location>
</feature>
<organism evidence="2 3">
    <name type="scientific">Treponema succinifaciens (strain ATCC 33096 / DSM 2489 / 6091)</name>
    <dbReference type="NCBI Taxonomy" id="869209"/>
    <lineage>
        <taxon>Bacteria</taxon>
        <taxon>Pseudomonadati</taxon>
        <taxon>Spirochaetota</taxon>
        <taxon>Spirochaetia</taxon>
        <taxon>Spirochaetales</taxon>
        <taxon>Treponemataceae</taxon>
        <taxon>Treponema</taxon>
    </lineage>
</organism>
<dbReference type="InterPro" id="IPR005361">
    <property type="entry name" value="UPF0158"/>
</dbReference>
<gene>
    <name evidence="2" type="ordered locus">Tresu_0625</name>
</gene>
<reference evidence="2 3" key="1">
    <citation type="journal article" date="2011" name="Stand. Genomic Sci.">
        <title>Complete genome sequence of Treponema succinifaciens type strain (6091).</title>
        <authorList>
            <person name="Han C."/>
            <person name="Gronow S."/>
            <person name="Teshima H."/>
            <person name="Lapidus A."/>
            <person name="Nolan M."/>
            <person name="Lucas S."/>
            <person name="Hammon N."/>
            <person name="Deshpande S."/>
            <person name="Cheng J.F."/>
            <person name="Zeytun A."/>
            <person name="Tapia R."/>
            <person name="Goodwin L."/>
            <person name="Pitluck S."/>
            <person name="Liolios K."/>
            <person name="Pagani I."/>
            <person name="Ivanova N."/>
            <person name="Mavromatis K."/>
            <person name="Mikhailova N."/>
            <person name="Huntemann M."/>
            <person name="Pati A."/>
            <person name="Chen A."/>
            <person name="Palaniappan K."/>
            <person name="Land M."/>
            <person name="Hauser L."/>
            <person name="Brambilla E.M."/>
            <person name="Rohde M."/>
            <person name="Goker M."/>
            <person name="Woyke T."/>
            <person name="Bristow J."/>
            <person name="Eisen J.A."/>
            <person name="Markowitz V."/>
            <person name="Hugenholtz P."/>
            <person name="Kyrpides N.C."/>
            <person name="Klenk H.P."/>
            <person name="Detter J.C."/>
        </authorList>
    </citation>
    <scope>NUCLEOTIDE SEQUENCE [LARGE SCALE GENOMIC DNA]</scope>
    <source>
        <strain evidence="3">ATCC 33096 / DSM 2489 / 6091</strain>
    </source>
</reference>
<dbReference type="PROSITE" id="PS51186">
    <property type="entry name" value="GNAT"/>
    <property type="match status" value="1"/>
</dbReference>
<dbReference type="AlphaFoldDB" id="F2NUK3"/>
<dbReference type="CDD" id="cd04301">
    <property type="entry name" value="NAT_SF"/>
    <property type="match status" value="1"/>
</dbReference>
<evidence type="ECO:0000259" key="1">
    <source>
        <dbReference type="PROSITE" id="PS51186"/>
    </source>
</evidence>
<dbReference type="KEGG" id="tsu:Tresu_0625"/>
<dbReference type="Proteomes" id="UP000006852">
    <property type="component" value="Chromosome"/>
</dbReference>
<dbReference type="Gene3D" id="3.40.630.30">
    <property type="match status" value="1"/>
</dbReference>
<keyword evidence="3" id="KW-1185">Reference proteome</keyword>
<name>F2NUK3_TRES6</name>
<dbReference type="GO" id="GO:0016747">
    <property type="term" value="F:acyltransferase activity, transferring groups other than amino-acyl groups"/>
    <property type="evidence" value="ECO:0007669"/>
    <property type="project" value="InterPro"/>
</dbReference>
<dbReference type="InterPro" id="IPR000182">
    <property type="entry name" value="GNAT_dom"/>
</dbReference>
<dbReference type="OrthoDB" id="367880at2"/>
<dbReference type="Pfam" id="PF00583">
    <property type="entry name" value="Acetyltransf_1"/>
    <property type="match status" value="1"/>
</dbReference>
<dbReference type="RefSeq" id="WP_013700873.1">
    <property type="nucleotide sequence ID" value="NC_015385.1"/>
</dbReference>
<dbReference type="eggNOG" id="COG0456">
    <property type="taxonomic scope" value="Bacteria"/>
</dbReference>
<accession>F2NUK3</accession>
<sequence>MTFELTDSIKNDIMFAMEDQNSQSAFNAAENKVVSFIKNFDNPAEDLKIDENKVYSLPNWTSDDGFNLMEAFSETCRSPLARNELKRCLQSRRGVFRNFKNILKAYPDVEKRWFAFKTKRMLSKINEWYNDLRETWGLELLEEDSIDEMEDLVRNDFEFKEYDSGRDKECVDRAVEIMAEEYKDSFEGEIGISIAAMWRYQSAFSKSENKYGFVCYSHLKEFLGCILFSSCPSSAKKTVVVTDFFVFQNYRGLGIGKELFQKCLEKAKNSGIQWVLFSNTIIPESMEHLLSQFSFEKLGSGYIVDLLKD</sequence>
<protein>
    <submittedName>
        <fullName evidence="2">GCN5-related N-acetyltransferase</fullName>
    </submittedName>
</protein>
<reference evidence="3" key="2">
    <citation type="submission" date="2011-04" db="EMBL/GenBank/DDBJ databases">
        <title>The complete genome of chromosome of Treponema succinifaciens DSM 2489.</title>
        <authorList>
            <person name="Lucas S."/>
            <person name="Copeland A."/>
            <person name="Lapidus A."/>
            <person name="Bruce D."/>
            <person name="Goodwin L."/>
            <person name="Pitluck S."/>
            <person name="Peters L."/>
            <person name="Kyrpides N."/>
            <person name="Mavromatis K."/>
            <person name="Ivanova N."/>
            <person name="Ovchinnikova G."/>
            <person name="Teshima H."/>
            <person name="Detter J.C."/>
            <person name="Tapia R."/>
            <person name="Han C."/>
            <person name="Land M."/>
            <person name="Hauser L."/>
            <person name="Markowitz V."/>
            <person name="Cheng J.-F."/>
            <person name="Hugenholtz P."/>
            <person name="Woyke T."/>
            <person name="Wu D."/>
            <person name="Gronow S."/>
            <person name="Wellnitz S."/>
            <person name="Brambilla E."/>
            <person name="Klenk H.-P."/>
            <person name="Eisen J.A."/>
        </authorList>
    </citation>
    <scope>NUCLEOTIDE SEQUENCE [LARGE SCALE GENOMIC DNA]</scope>
    <source>
        <strain evidence="3">ATCC 33096 / DSM 2489 / 6091</strain>
    </source>
</reference>
<dbReference type="InterPro" id="IPR016181">
    <property type="entry name" value="Acyl_CoA_acyltransferase"/>
</dbReference>
<dbReference type="STRING" id="869209.Tresu_0625"/>
<dbReference type="HOGENOM" id="CLU_073846_0_0_12"/>
<proteinExistence type="predicted"/>
<evidence type="ECO:0000313" key="2">
    <source>
        <dbReference type="EMBL" id="AEB13566.1"/>
    </source>
</evidence>
<dbReference type="EMBL" id="CP002631">
    <property type="protein sequence ID" value="AEB13566.1"/>
    <property type="molecule type" value="Genomic_DNA"/>
</dbReference>
<dbReference type="SUPFAM" id="SSF55729">
    <property type="entry name" value="Acyl-CoA N-acyltransferases (Nat)"/>
    <property type="match status" value="1"/>
</dbReference>
<dbReference type="Pfam" id="PF03682">
    <property type="entry name" value="UPF0158"/>
    <property type="match status" value="1"/>
</dbReference>